<comment type="similarity">
    <text evidence="2">Belongs to the SAM hydrolase / SAM-dependent halogenase family.</text>
</comment>
<dbReference type="InterPro" id="IPR023228">
    <property type="entry name" value="SAM_OH_AdoTrfase_N_sf"/>
</dbReference>
<dbReference type="Pfam" id="PF01887">
    <property type="entry name" value="SAM_HAT_N"/>
    <property type="match status" value="1"/>
</dbReference>
<evidence type="ECO:0000256" key="1">
    <source>
        <dbReference type="ARBA" id="ARBA00022691"/>
    </source>
</evidence>
<evidence type="ECO:0000313" key="6">
    <source>
        <dbReference type="Proteomes" id="UP000622317"/>
    </source>
</evidence>
<proteinExistence type="inferred from homology"/>
<dbReference type="AlphaFoldDB" id="A0A927IGI4"/>
<dbReference type="Gene3D" id="2.40.30.90">
    <property type="entry name" value="Bacterial fluorinating enzyme like"/>
    <property type="match status" value="1"/>
</dbReference>
<gene>
    <name evidence="5" type="ORF">IEN85_06770</name>
</gene>
<dbReference type="InterPro" id="IPR002747">
    <property type="entry name" value="SAM_OH_AdoTrfase"/>
</dbReference>
<evidence type="ECO:0000259" key="3">
    <source>
        <dbReference type="Pfam" id="PF01887"/>
    </source>
</evidence>
<dbReference type="Pfam" id="PF20257">
    <property type="entry name" value="SAM_HAT_C"/>
    <property type="match status" value="1"/>
</dbReference>
<feature type="domain" description="S-adenosyl-l-methionine hydroxide adenosyltransferase C-terminal" evidence="4">
    <location>
        <begin position="176"/>
        <end position="253"/>
    </location>
</feature>
<keyword evidence="1" id="KW-0949">S-adenosyl-L-methionine</keyword>
<dbReference type="RefSeq" id="WP_191616326.1">
    <property type="nucleotide sequence ID" value="NZ_JACYFG010000007.1"/>
</dbReference>
<dbReference type="PIRSF" id="PIRSF006779">
    <property type="entry name" value="UCP006779"/>
    <property type="match status" value="1"/>
</dbReference>
<dbReference type="PANTHER" id="PTHR35092:SF1">
    <property type="entry name" value="CHLORINASE MJ1651"/>
    <property type="match status" value="1"/>
</dbReference>
<name>A0A927IGI4_9BACT</name>
<accession>A0A927IGI4</accession>
<dbReference type="PANTHER" id="PTHR35092">
    <property type="entry name" value="CHLORINASE MJ1651"/>
    <property type="match status" value="1"/>
</dbReference>
<dbReference type="SUPFAM" id="SSF102522">
    <property type="entry name" value="Bacterial fluorinating enzyme, N-terminal domain"/>
    <property type="match status" value="1"/>
</dbReference>
<dbReference type="InterPro" id="IPR046470">
    <property type="entry name" value="SAM_HAT_C"/>
</dbReference>
<evidence type="ECO:0000256" key="2">
    <source>
        <dbReference type="ARBA" id="ARBA00024035"/>
    </source>
</evidence>
<evidence type="ECO:0000313" key="5">
    <source>
        <dbReference type="EMBL" id="MBD5779191.1"/>
    </source>
</evidence>
<comment type="caution">
    <text evidence="5">The sequence shown here is derived from an EMBL/GenBank/DDBJ whole genome shotgun (WGS) entry which is preliminary data.</text>
</comment>
<protein>
    <submittedName>
        <fullName evidence="5">SAM-dependent chlorinase/fluorinase</fullName>
    </submittedName>
</protein>
<dbReference type="SUPFAM" id="SSF101852">
    <property type="entry name" value="Bacterial fluorinating enzyme, C-terminal domain"/>
    <property type="match status" value="1"/>
</dbReference>
<dbReference type="InterPro" id="IPR046469">
    <property type="entry name" value="SAM_HAT_N"/>
</dbReference>
<feature type="domain" description="S-adenosyl-l-methionine hydroxide adenosyltransferase N-terminal" evidence="3">
    <location>
        <begin position="8"/>
        <end position="150"/>
    </location>
</feature>
<dbReference type="Proteomes" id="UP000622317">
    <property type="component" value="Unassembled WGS sequence"/>
</dbReference>
<organism evidence="5 6">
    <name type="scientific">Pelagicoccus enzymogenes</name>
    <dbReference type="NCBI Taxonomy" id="2773457"/>
    <lineage>
        <taxon>Bacteria</taxon>
        <taxon>Pseudomonadati</taxon>
        <taxon>Verrucomicrobiota</taxon>
        <taxon>Opitutia</taxon>
        <taxon>Puniceicoccales</taxon>
        <taxon>Pelagicoccaceae</taxon>
        <taxon>Pelagicoccus</taxon>
    </lineage>
</organism>
<reference evidence="5" key="1">
    <citation type="submission" date="2020-09" db="EMBL/GenBank/DDBJ databases">
        <title>Pelagicoccus enzymogenes sp. nov. with an EPS production, isolated from marine sediment.</title>
        <authorList>
            <person name="Feng X."/>
        </authorList>
    </citation>
    <scope>NUCLEOTIDE SEQUENCE</scope>
    <source>
        <strain evidence="5">NFK12</strain>
    </source>
</reference>
<sequence length="258" mass="28115">MVPTPPIVAILTDFGESDWYVASVKAVLARLCPEAKLIDITHQVEPGNIRSGAFILSQCYHDFPRGTVFLCVVDPGVGSSRKPIIHFDGDYHFVAPDNGLLSLLESGMCRTYEIEPHRFDAQVRESNTFHGRDIFAPAAAFLANGVPPSNFCTALPKFAHEGMDFPEVTELPMKGSTLYFDQFGNAITSLRITRTSPKPEAVVLKNGDKIPFGLSFHSVPKGKPVAYLGSGGFLEIAVNLGSARVSLNLEDESDFELV</sequence>
<dbReference type="EMBL" id="JACYFG010000007">
    <property type="protein sequence ID" value="MBD5779191.1"/>
    <property type="molecule type" value="Genomic_DNA"/>
</dbReference>
<evidence type="ECO:0000259" key="4">
    <source>
        <dbReference type="Pfam" id="PF20257"/>
    </source>
</evidence>
<dbReference type="InterPro" id="IPR023227">
    <property type="entry name" value="SAM_OH_AdoTrfase_C_sf"/>
</dbReference>
<keyword evidence="6" id="KW-1185">Reference proteome</keyword>
<dbReference type="Gene3D" id="3.40.50.10790">
    <property type="entry name" value="S-adenosyl-l-methionine hydroxide adenosyltransferase, N-terminal"/>
    <property type="match status" value="1"/>
</dbReference>